<dbReference type="NCBIfam" id="TIGR00594">
    <property type="entry name" value="polc"/>
    <property type="match status" value="1"/>
</dbReference>
<evidence type="ECO:0000256" key="4">
    <source>
        <dbReference type="ARBA" id="ARBA00022490"/>
    </source>
</evidence>
<dbReference type="CDD" id="cd04485">
    <property type="entry name" value="DnaE_OBF"/>
    <property type="match status" value="1"/>
</dbReference>
<dbReference type="InterPro" id="IPR004365">
    <property type="entry name" value="NA-bd_OB_tRNA"/>
</dbReference>
<keyword evidence="5" id="KW-0808">Transferase</keyword>
<comment type="catalytic activity">
    <reaction evidence="9">
        <text>DNA(n) + a 2'-deoxyribonucleoside 5'-triphosphate = DNA(n+1) + diphosphate</text>
        <dbReference type="Rhea" id="RHEA:22508"/>
        <dbReference type="Rhea" id="RHEA-COMP:17339"/>
        <dbReference type="Rhea" id="RHEA-COMP:17340"/>
        <dbReference type="ChEBI" id="CHEBI:33019"/>
        <dbReference type="ChEBI" id="CHEBI:61560"/>
        <dbReference type="ChEBI" id="CHEBI:173112"/>
        <dbReference type="EC" id="2.7.7.7"/>
    </reaction>
</comment>
<dbReference type="Pfam" id="PF07733">
    <property type="entry name" value="DNA_pol3_alpha"/>
    <property type="match status" value="1"/>
</dbReference>
<dbReference type="GO" id="GO:0003676">
    <property type="term" value="F:nucleic acid binding"/>
    <property type="evidence" value="ECO:0007669"/>
    <property type="project" value="InterPro"/>
</dbReference>
<dbReference type="Pfam" id="PF01336">
    <property type="entry name" value="tRNA_anti-codon"/>
    <property type="match status" value="1"/>
</dbReference>
<dbReference type="NCBIfam" id="NF004226">
    <property type="entry name" value="PRK05673.1"/>
    <property type="match status" value="1"/>
</dbReference>
<dbReference type="SUPFAM" id="SSF89550">
    <property type="entry name" value="PHP domain-like"/>
    <property type="match status" value="1"/>
</dbReference>
<dbReference type="EC" id="2.7.7.7" evidence="2"/>
<evidence type="ECO:0000256" key="1">
    <source>
        <dbReference type="ARBA" id="ARBA00004496"/>
    </source>
</evidence>
<keyword evidence="6" id="KW-0548">Nucleotidyltransferase</keyword>
<dbReference type="FunFam" id="1.10.10.1600:FF:000001">
    <property type="entry name" value="DNA polymerase III subunit alpha"/>
    <property type="match status" value="1"/>
</dbReference>
<dbReference type="InterPro" id="IPR011708">
    <property type="entry name" value="DNA_pol3_alpha_NTPase_dom"/>
</dbReference>
<evidence type="ECO:0000256" key="5">
    <source>
        <dbReference type="ARBA" id="ARBA00022679"/>
    </source>
</evidence>
<evidence type="ECO:0000256" key="8">
    <source>
        <dbReference type="ARBA" id="ARBA00022932"/>
    </source>
</evidence>
<dbReference type="InterPro" id="IPR004805">
    <property type="entry name" value="DnaE2/DnaE/PolC"/>
</dbReference>
<dbReference type="InterPro" id="IPR016195">
    <property type="entry name" value="Pol/histidinol_Pase-like"/>
</dbReference>
<dbReference type="Gene3D" id="3.20.20.140">
    <property type="entry name" value="Metal-dependent hydrolases"/>
    <property type="match status" value="1"/>
</dbReference>
<sequence length="1177" mass="131554">MSPPTFVHLHLHTEYSLVDGIIRIPSLVSQVQGAAMPAVAVTDQGNLFSAVKFYRAAIASGIKPIIGADVLVREGEEKQEFSRLVLLCQDIQGYRNLSRLISKSYLEGQIGNTPVIRMDWFRGFSDGLIALSGGMDGIAGKLLTRGDLREAMRWLDYVLALFPDRFYWELQRAGREGEGAYLDGVLTLAAENHMPVVATNDVRFLLPNDFDAHEARVCIFEGGILADPNRPRRFSTQQYLRGPEEMRDLFSDIPEAIENSVEIARRCNVTFQFDENHLPNFSAPEGNSLDTWLSMETNRGLEKRLQYLFDTTSPDFPTQRALYDERARTELAVIIRMGYSGYFLIVSDFIRWARKNGVPVGPGRGSGAGSLVAYSLGITDLDPIRYDLLFERFLNPERVSLPDFDIDFCMEGRDRVIEYVTERYGGSELVAQIITFGTMAAKAVVRDVGRILGHPYGFVDQIAKLIPFDLGITLDKALDQEETLRHRYEEEEDVHALIDLAKQLEGVARNAGRHAGGVVIAPRPLTEFTPLYCEEDGAGVVTQLDKDDVETVGLVKFDFLGLRTLTIIDWTLKNISREPDEAGKPPIDISSIPLDDPRTFELIQRGDTSAVFQLESRGMRDLIRRLQPDCFEDIIALVALFRPGPLQSGMVDDFIERKHGRAQATYLHPDLESTLKPTYGVILYQEQVMNIARVLAGYTLGGADLLRRAMGKKKPAEMAKQRGIFIEGAKARDVREAQASHIFDLMEKFAGYGFNKSHSAAYALIAYQTAWLKAHYPAAFMAAVLSADMDNTDKVVGFIDECRNLALVIAPPDINHCEYQFTVQDTRTIRYGLGAIKGAGEAALRATLAERDQHGPFSDLFDLCRRIDTRKMNRRVLDALVKSGALDELGPGRATLSDTLDAALRAAEQDAREQSTGQGDLFGGVAHQDTPIAFAKSREWTETERLAGEKGTLGFYLTGHPISRYRTELNAFTTQLSEIRPIAGRVVTVSGLVTQLRLRRPRNETKKDNRWVDFTLDDGTGRLEAVAYAEVYRDCRDILTEDNLLVAIGEVNMDDFIGVRRLTVNDLYDLEQARQVFARCLTIRLFADGMDRDANGAGVPTGNDAFVEKIRRILAPWRGGKTPILIHYHLSIDYDGAPLDIMAHISLGDDWDIRPTEKLLDELRALVGEKQVALEYS</sequence>
<feature type="domain" description="Polymerase/histidinol phosphatase N-terminal" evidence="10">
    <location>
        <begin position="7"/>
        <end position="74"/>
    </location>
</feature>
<evidence type="ECO:0000256" key="6">
    <source>
        <dbReference type="ARBA" id="ARBA00022695"/>
    </source>
</evidence>
<dbReference type="PANTHER" id="PTHR32294">
    <property type="entry name" value="DNA POLYMERASE III SUBUNIT ALPHA"/>
    <property type="match status" value="1"/>
</dbReference>
<evidence type="ECO:0000313" key="11">
    <source>
        <dbReference type="EMBL" id="VFK36437.1"/>
    </source>
</evidence>
<dbReference type="InterPro" id="IPR049821">
    <property type="entry name" value="PolIIIA_DnaE1_PHP"/>
</dbReference>
<dbReference type="Pfam" id="PF20914">
    <property type="entry name" value="DNA_pol_IIIA_C"/>
    <property type="match status" value="1"/>
</dbReference>
<evidence type="ECO:0000259" key="10">
    <source>
        <dbReference type="SMART" id="SM00481"/>
    </source>
</evidence>
<dbReference type="Pfam" id="PF17657">
    <property type="entry name" value="DNA_pol3_finger"/>
    <property type="match status" value="1"/>
</dbReference>
<dbReference type="CDD" id="cd07433">
    <property type="entry name" value="PHP_PolIIIA_DnaE1"/>
    <property type="match status" value="1"/>
</dbReference>
<accession>A0A450YAZ7</accession>
<evidence type="ECO:0000256" key="2">
    <source>
        <dbReference type="ARBA" id="ARBA00012417"/>
    </source>
</evidence>
<dbReference type="InterPro" id="IPR041931">
    <property type="entry name" value="DNA_pol3_alpha_thumb_dom"/>
</dbReference>
<dbReference type="Gene3D" id="1.10.150.870">
    <property type="match status" value="1"/>
</dbReference>
<keyword evidence="4" id="KW-0963">Cytoplasm</keyword>
<dbReference type="GO" id="GO:0005737">
    <property type="term" value="C:cytoplasm"/>
    <property type="evidence" value="ECO:0007669"/>
    <property type="project" value="UniProtKB-SubCell"/>
</dbReference>
<dbReference type="GO" id="GO:0006260">
    <property type="term" value="P:DNA replication"/>
    <property type="evidence" value="ECO:0007669"/>
    <property type="project" value="UniProtKB-KW"/>
</dbReference>
<evidence type="ECO:0000256" key="3">
    <source>
        <dbReference type="ARBA" id="ARBA00019114"/>
    </source>
</evidence>
<dbReference type="Gene3D" id="1.10.10.1600">
    <property type="entry name" value="Bacterial DNA polymerase III alpha subunit, thumb domain"/>
    <property type="match status" value="1"/>
</dbReference>
<dbReference type="InterPro" id="IPR048472">
    <property type="entry name" value="DNA_pol_IIIA_C"/>
</dbReference>
<name>A0A450YAZ7_9GAMM</name>
<gene>
    <name evidence="12" type="ORF">BECKSD772E_GA0070983_100191</name>
    <name evidence="11" type="ORF">BECKSD772F_GA0070984_100192</name>
</gene>
<dbReference type="FunFam" id="1.10.150.870:FF:000001">
    <property type="entry name" value="DNA polymerase III subunit alpha"/>
    <property type="match status" value="1"/>
</dbReference>
<dbReference type="SMART" id="SM00481">
    <property type="entry name" value="POLIIIAc"/>
    <property type="match status" value="1"/>
</dbReference>
<dbReference type="InterPro" id="IPR029460">
    <property type="entry name" value="DNAPol_HHH"/>
</dbReference>
<protein>
    <recommendedName>
        <fullName evidence="3">DNA polymerase III subunit alpha</fullName>
        <ecNumber evidence="2">2.7.7.7</ecNumber>
    </recommendedName>
</protein>
<comment type="subcellular location">
    <subcellularLocation>
        <location evidence="1">Cytoplasm</location>
    </subcellularLocation>
</comment>
<dbReference type="Pfam" id="PF14579">
    <property type="entry name" value="HHH_6"/>
    <property type="match status" value="1"/>
</dbReference>
<keyword evidence="8" id="KW-0239">DNA-directed DNA polymerase</keyword>
<dbReference type="PANTHER" id="PTHR32294:SF0">
    <property type="entry name" value="DNA POLYMERASE III SUBUNIT ALPHA"/>
    <property type="match status" value="1"/>
</dbReference>
<proteinExistence type="predicted"/>
<dbReference type="InterPro" id="IPR040982">
    <property type="entry name" value="DNA_pol3_finger"/>
</dbReference>
<evidence type="ECO:0000313" key="12">
    <source>
        <dbReference type="EMBL" id="VFK38712.1"/>
    </source>
</evidence>
<evidence type="ECO:0000256" key="9">
    <source>
        <dbReference type="ARBA" id="ARBA00049244"/>
    </source>
</evidence>
<dbReference type="AlphaFoldDB" id="A0A450YAZ7"/>
<dbReference type="InterPro" id="IPR004013">
    <property type="entry name" value="PHP_dom"/>
</dbReference>
<reference evidence="12" key="1">
    <citation type="submission" date="2019-02" db="EMBL/GenBank/DDBJ databases">
        <authorList>
            <person name="Gruber-Vodicka R. H."/>
            <person name="Seah K. B. B."/>
        </authorList>
    </citation>
    <scope>NUCLEOTIDE SEQUENCE</scope>
    <source>
        <strain evidence="12">BECK_S1320</strain>
        <strain evidence="11">BECK_S1321</strain>
    </source>
</reference>
<dbReference type="EMBL" id="CAADFU010000001">
    <property type="protein sequence ID" value="VFK38712.1"/>
    <property type="molecule type" value="Genomic_DNA"/>
</dbReference>
<dbReference type="InterPro" id="IPR003141">
    <property type="entry name" value="Pol/His_phosphatase_N"/>
</dbReference>
<evidence type="ECO:0000256" key="7">
    <source>
        <dbReference type="ARBA" id="ARBA00022705"/>
    </source>
</evidence>
<dbReference type="GO" id="GO:0003887">
    <property type="term" value="F:DNA-directed DNA polymerase activity"/>
    <property type="evidence" value="ECO:0007669"/>
    <property type="project" value="UniProtKB-KW"/>
</dbReference>
<dbReference type="EMBL" id="CAADFR010000001">
    <property type="protein sequence ID" value="VFK36437.1"/>
    <property type="molecule type" value="Genomic_DNA"/>
</dbReference>
<keyword evidence="7" id="KW-0235">DNA replication</keyword>
<organism evidence="12">
    <name type="scientific">Candidatus Kentrum sp. SD</name>
    <dbReference type="NCBI Taxonomy" id="2126332"/>
    <lineage>
        <taxon>Bacteria</taxon>
        <taxon>Pseudomonadati</taxon>
        <taxon>Pseudomonadota</taxon>
        <taxon>Gammaproteobacteria</taxon>
        <taxon>Candidatus Kentrum</taxon>
    </lineage>
</organism>
<dbReference type="Pfam" id="PF02811">
    <property type="entry name" value="PHP"/>
    <property type="match status" value="1"/>
</dbReference>
<dbReference type="GO" id="GO:0008408">
    <property type="term" value="F:3'-5' exonuclease activity"/>
    <property type="evidence" value="ECO:0007669"/>
    <property type="project" value="InterPro"/>
</dbReference>